<feature type="transmembrane region" description="Helical" evidence="2">
    <location>
        <begin position="6"/>
        <end position="26"/>
    </location>
</feature>
<dbReference type="InterPro" id="IPR038085">
    <property type="entry name" value="Rnp2-like_sf"/>
</dbReference>
<keyword evidence="2" id="KW-0472">Membrane</keyword>
<keyword evidence="2" id="KW-0812">Transmembrane</keyword>
<dbReference type="GO" id="GO:0001682">
    <property type="term" value="P:tRNA 5'-leader removal"/>
    <property type="evidence" value="ECO:0007669"/>
    <property type="project" value="InterPro"/>
</dbReference>
<name>A0A7C4JLQ9_9CREN</name>
<keyword evidence="1" id="KW-0819">tRNA processing</keyword>
<keyword evidence="2" id="KW-1133">Transmembrane helix</keyword>
<dbReference type="Pfam" id="PF01900">
    <property type="entry name" value="RNase_P_Rpp14"/>
    <property type="match status" value="1"/>
</dbReference>
<accession>A0A7C4JLQ9</accession>
<evidence type="ECO:0000313" key="3">
    <source>
        <dbReference type="EMBL" id="HGQ35059.1"/>
    </source>
</evidence>
<organism evidence="4">
    <name type="scientific">Ignisphaera aggregans</name>
    <dbReference type="NCBI Taxonomy" id="334771"/>
    <lineage>
        <taxon>Archaea</taxon>
        <taxon>Thermoproteota</taxon>
        <taxon>Thermoprotei</taxon>
        <taxon>Desulfurococcales</taxon>
        <taxon>Desulfurococcaceae</taxon>
        <taxon>Ignisphaera</taxon>
    </lineage>
</organism>
<sequence length="157" mass="18278">MDVESFISWGALILSILSMAILAFTLPRIHKQVRQLIEEFAISMLTRRKYRRVKRYILVKFLCIDEEDYNVLSNRIKSSIYSFLGHMLRHKCSIEVISYKQASRRAIIRVRGEAICVTYTLLALSMQHLKNELGSCIAIPIRTSGLISRLRRKYLKA</sequence>
<evidence type="ECO:0000256" key="1">
    <source>
        <dbReference type="ARBA" id="ARBA00022694"/>
    </source>
</evidence>
<dbReference type="AlphaFoldDB" id="A0A7C4JLQ9"/>
<protein>
    <recommendedName>
        <fullName evidence="5">RNase P component 2</fullName>
    </recommendedName>
</protein>
<dbReference type="Gene3D" id="3.30.70.3250">
    <property type="entry name" value="Ribonuclease P, Pop5 subunit"/>
    <property type="match status" value="1"/>
</dbReference>
<evidence type="ECO:0000256" key="2">
    <source>
        <dbReference type="SAM" id="Phobius"/>
    </source>
</evidence>
<dbReference type="EMBL" id="DTCK01000002">
    <property type="protein sequence ID" value="HGQ35059.1"/>
    <property type="molecule type" value="Genomic_DNA"/>
</dbReference>
<evidence type="ECO:0000313" key="4">
    <source>
        <dbReference type="EMBL" id="HGQ64873.1"/>
    </source>
</evidence>
<proteinExistence type="predicted"/>
<dbReference type="GO" id="GO:0030677">
    <property type="term" value="C:ribonuclease P complex"/>
    <property type="evidence" value="ECO:0007669"/>
    <property type="project" value="InterPro"/>
</dbReference>
<gene>
    <name evidence="4" type="ORF">ENU08_06485</name>
    <name evidence="3" type="ORF">ENU41_00055</name>
</gene>
<dbReference type="SUPFAM" id="SSF160350">
    <property type="entry name" value="Rnp2-like"/>
    <property type="match status" value="1"/>
</dbReference>
<reference evidence="4" key="1">
    <citation type="journal article" date="2020" name="mSystems">
        <title>Genome- and Community-Level Interaction Insights into Carbon Utilization and Element Cycling Functions of Hydrothermarchaeota in Hydrothermal Sediment.</title>
        <authorList>
            <person name="Zhou Z."/>
            <person name="Liu Y."/>
            <person name="Xu W."/>
            <person name="Pan J."/>
            <person name="Luo Z.H."/>
            <person name="Li M."/>
        </authorList>
    </citation>
    <scope>NUCLEOTIDE SEQUENCE [LARGE SCALE GENOMIC DNA]</scope>
    <source>
        <strain evidence="4">SpSt-637</strain>
        <strain evidence="3">SpSt-667</strain>
    </source>
</reference>
<dbReference type="InterPro" id="IPR002759">
    <property type="entry name" value="Pop5/Rpp14/Rnp2-like"/>
</dbReference>
<dbReference type="EMBL" id="DTBD01000056">
    <property type="protein sequence ID" value="HGQ64873.1"/>
    <property type="molecule type" value="Genomic_DNA"/>
</dbReference>
<comment type="caution">
    <text evidence="4">The sequence shown here is derived from an EMBL/GenBank/DDBJ whole genome shotgun (WGS) entry which is preliminary data.</text>
</comment>
<evidence type="ECO:0008006" key="5">
    <source>
        <dbReference type="Google" id="ProtNLM"/>
    </source>
</evidence>